<organism evidence="2 3">
    <name type="scientific">Kockovaella imperatae</name>
    <dbReference type="NCBI Taxonomy" id="4999"/>
    <lineage>
        <taxon>Eukaryota</taxon>
        <taxon>Fungi</taxon>
        <taxon>Dikarya</taxon>
        <taxon>Basidiomycota</taxon>
        <taxon>Agaricomycotina</taxon>
        <taxon>Tremellomycetes</taxon>
        <taxon>Tremellales</taxon>
        <taxon>Cuniculitremaceae</taxon>
        <taxon>Kockovaella</taxon>
    </lineage>
</organism>
<proteinExistence type="predicted"/>
<dbReference type="AlphaFoldDB" id="A0A1Y1ULE0"/>
<dbReference type="OrthoDB" id="2520628at2759"/>
<evidence type="ECO:0000256" key="1">
    <source>
        <dbReference type="SAM" id="Phobius"/>
    </source>
</evidence>
<keyword evidence="1" id="KW-0472">Membrane</keyword>
<comment type="caution">
    <text evidence="2">The sequence shown here is derived from an EMBL/GenBank/DDBJ whole genome shotgun (WGS) entry which is preliminary data.</text>
</comment>
<accession>A0A1Y1ULE0</accession>
<dbReference type="GeneID" id="33554853"/>
<keyword evidence="3" id="KW-1185">Reference proteome</keyword>
<gene>
    <name evidence="2" type="ORF">BD324DRAFT_569248</name>
</gene>
<dbReference type="InParanoid" id="A0A1Y1ULE0"/>
<name>A0A1Y1ULE0_9TREE</name>
<feature type="transmembrane region" description="Helical" evidence="1">
    <location>
        <begin position="148"/>
        <end position="168"/>
    </location>
</feature>
<dbReference type="RefSeq" id="XP_021872726.1">
    <property type="nucleotide sequence ID" value="XM_022013045.1"/>
</dbReference>
<feature type="transmembrane region" description="Helical" evidence="1">
    <location>
        <begin position="77"/>
        <end position="96"/>
    </location>
</feature>
<feature type="transmembrane region" description="Helical" evidence="1">
    <location>
        <begin position="54"/>
        <end position="71"/>
    </location>
</feature>
<feature type="non-terminal residue" evidence="2">
    <location>
        <position position="279"/>
    </location>
</feature>
<evidence type="ECO:0000313" key="3">
    <source>
        <dbReference type="Proteomes" id="UP000193218"/>
    </source>
</evidence>
<protein>
    <submittedName>
        <fullName evidence="2">Uncharacterized protein</fullName>
    </submittedName>
</protein>
<evidence type="ECO:0000313" key="2">
    <source>
        <dbReference type="EMBL" id="ORX38863.1"/>
    </source>
</evidence>
<feature type="non-terminal residue" evidence="2">
    <location>
        <position position="1"/>
    </location>
</feature>
<dbReference type="EMBL" id="NBSH01000003">
    <property type="protein sequence ID" value="ORX38863.1"/>
    <property type="molecule type" value="Genomic_DNA"/>
</dbReference>
<feature type="transmembrane region" description="Helical" evidence="1">
    <location>
        <begin position="249"/>
        <end position="272"/>
    </location>
</feature>
<feature type="transmembrane region" description="Helical" evidence="1">
    <location>
        <begin position="108"/>
        <end position="128"/>
    </location>
</feature>
<keyword evidence="1" id="KW-1133">Transmembrane helix</keyword>
<sequence>ISRLVHHITTEPVHPIYYPFLRFGALHASRTCLVWAAATKTGGSRRKVGRLQDLFGYLVATWGGGTLLSLLTSQPPAWLISSTPWLIYIPIYFLLIPSGMANYMTSTAPTFINIIGAYFDGIARGIVLTSLPDLLASSPRFASAANPWTVAVLSGIAACGGGWMVQTFNLPAAQWSIGSPSILSGTGPFILESLELWAVMLCSVVYCSLMRIHPSLSPISNLITPLIPRDLVSISAKASGNGPLVDAPIAWAFAIIILGSLYASKVITKLIMDSRSKRR</sequence>
<feature type="transmembrane region" description="Helical" evidence="1">
    <location>
        <begin position="189"/>
        <end position="212"/>
    </location>
</feature>
<keyword evidence="1" id="KW-0812">Transmembrane</keyword>
<reference evidence="2 3" key="1">
    <citation type="submission" date="2017-03" db="EMBL/GenBank/DDBJ databases">
        <title>Widespread Adenine N6-methylation of Active Genes in Fungi.</title>
        <authorList>
            <consortium name="DOE Joint Genome Institute"/>
            <person name="Mondo S.J."/>
            <person name="Dannebaum R.O."/>
            <person name="Kuo R.C."/>
            <person name="Louie K.B."/>
            <person name="Bewick A.J."/>
            <person name="Labutti K."/>
            <person name="Haridas S."/>
            <person name="Kuo A."/>
            <person name="Salamov A."/>
            <person name="Ahrendt S.R."/>
            <person name="Lau R."/>
            <person name="Bowen B.P."/>
            <person name="Lipzen A."/>
            <person name="Sullivan W."/>
            <person name="Andreopoulos W.B."/>
            <person name="Clum A."/>
            <person name="Lindquist E."/>
            <person name="Daum C."/>
            <person name="Northen T.R."/>
            <person name="Ramamoorthy G."/>
            <person name="Schmitz R.J."/>
            <person name="Gryganskyi A."/>
            <person name="Culley D."/>
            <person name="Magnuson J."/>
            <person name="James T.Y."/>
            <person name="O'Malley M.A."/>
            <person name="Stajich J.E."/>
            <person name="Spatafora J.W."/>
            <person name="Visel A."/>
            <person name="Grigoriev I.V."/>
        </authorList>
    </citation>
    <scope>NUCLEOTIDE SEQUENCE [LARGE SCALE GENOMIC DNA]</scope>
    <source>
        <strain evidence="2 3">NRRL Y-17943</strain>
    </source>
</reference>
<dbReference type="Proteomes" id="UP000193218">
    <property type="component" value="Unassembled WGS sequence"/>
</dbReference>